<evidence type="ECO:0000256" key="7">
    <source>
        <dbReference type="ARBA" id="ARBA00023136"/>
    </source>
</evidence>
<protein>
    <submittedName>
        <fullName evidence="9">Ribose ABC transport system, permease protein RbsC</fullName>
    </submittedName>
</protein>
<dbReference type="InterPro" id="IPR001851">
    <property type="entry name" value="ABC_transp_permease"/>
</dbReference>
<evidence type="ECO:0000256" key="3">
    <source>
        <dbReference type="ARBA" id="ARBA00022475"/>
    </source>
</evidence>
<evidence type="ECO:0000256" key="5">
    <source>
        <dbReference type="ARBA" id="ARBA00022692"/>
    </source>
</evidence>
<dbReference type="EMBL" id="LAYJ01000116">
    <property type="protein sequence ID" value="KKI49890.1"/>
    <property type="molecule type" value="Genomic_DNA"/>
</dbReference>
<feature type="transmembrane region" description="Helical" evidence="8">
    <location>
        <begin position="102"/>
        <end position="122"/>
    </location>
</feature>
<dbReference type="GO" id="GO:0022857">
    <property type="term" value="F:transmembrane transporter activity"/>
    <property type="evidence" value="ECO:0007669"/>
    <property type="project" value="InterPro"/>
</dbReference>
<keyword evidence="7 8" id="KW-0472">Membrane</keyword>
<comment type="subcellular location">
    <subcellularLocation>
        <location evidence="1">Cell membrane</location>
        <topology evidence="1">Multi-pass membrane protein</topology>
    </subcellularLocation>
</comment>
<keyword evidence="4" id="KW-0997">Cell inner membrane</keyword>
<dbReference type="CDD" id="cd06579">
    <property type="entry name" value="TM_PBP1_transp_AraH_like"/>
    <property type="match status" value="1"/>
</dbReference>
<keyword evidence="2" id="KW-0813">Transport</keyword>
<gene>
    <name evidence="9" type="ORF">CHK_2698</name>
</gene>
<dbReference type="PANTHER" id="PTHR32196:SF21">
    <property type="entry name" value="ABC TRANSPORTER PERMEASE PROTEIN YPHD-RELATED"/>
    <property type="match status" value="1"/>
</dbReference>
<name>A0A0M2NHY8_9FIRM</name>
<sequence>MNQEMDVQLGKSKKNLLHNNQFILVMILIALCVVLSLVTEHFASLLNISAVLTQMSINGILSVGMTFCIITAGIDLSVGSVLSLCGVILASCLQAGMPGFVAVTLTVLTGLGCGTLTGALVSKGKLPPFIATLGMMSIAQGIALMITDGRPITGVLTSIVPIGSGKLGIIPNAWLLMVACFVAAYFILNHTRMGRYLYTIGGNEEAARLSGVRIPFFKASAFAVSGLCAAIAGIVMAGRLNSAEPIAGTGQELDAIAAVIIGGTSMAGGEGKITGTFIGSLIMSVVRNGMIQLGVGSYPQQVVIGSIIICVVMMDMLSRNRKNK</sequence>
<evidence type="ECO:0000256" key="8">
    <source>
        <dbReference type="SAM" id="Phobius"/>
    </source>
</evidence>
<evidence type="ECO:0000313" key="9">
    <source>
        <dbReference type="EMBL" id="KKI49890.1"/>
    </source>
</evidence>
<keyword evidence="6 8" id="KW-1133">Transmembrane helix</keyword>
<dbReference type="Pfam" id="PF02653">
    <property type="entry name" value="BPD_transp_2"/>
    <property type="match status" value="1"/>
</dbReference>
<evidence type="ECO:0000256" key="2">
    <source>
        <dbReference type="ARBA" id="ARBA00022448"/>
    </source>
</evidence>
<feature type="transmembrane region" description="Helical" evidence="8">
    <location>
        <begin position="45"/>
        <end position="69"/>
    </location>
</feature>
<proteinExistence type="predicted"/>
<feature type="transmembrane region" description="Helical" evidence="8">
    <location>
        <begin position="216"/>
        <end position="237"/>
    </location>
</feature>
<reference evidence="9 10" key="1">
    <citation type="submission" date="2015-04" db="EMBL/GenBank/DDBJ databases">
        <title>Draft genome sequence of bacteremic isolate Catabacter hongkongensis type strain HKU16T.</title>
        <authorList>
            <person name="Lau S.K."/>
            <person name="Teng J.L."/>
            <person name="Huang Y."/>
            <person name="Curreem S.O."/>
            <person name="Tsui S.K."/>
            <person name="Woo P.C."/>
        </authorList>
    </citation>
    <scope>NUCLEOTIDE SEQUENCE [LARGE SCALE GENOMIC DNA]</scope>
    <source>
        <strain evidence="9 10">HKU16</strain>
    </source>
</reference>
<dbReference type="GO" id="GO:0005886">
    <property type="term" value="C:plasma membrane"/>
    <property type="evidence" value="ECO:0007669"/>
    <property type="project" value="UniProtKB-SubCell"/>
</dbReference>
<dbReference type="PANTHER" id="PTHR32196">
    <property type="entry name" value="ABC TRANSPORTER PERMEASE PROTEIN YPHD-RELATED-RELATED"/>
    <property type="match status" value="1"/>
</dbReference>
<feature type="transmembrane region" description="Helical" evidence="8">
    <location>
        <begin position="21"/>
        <end position="39"/>
    </location>
</feature>
<evidence type="ECO:0000256" key="1">
    <source>
        <dbReference type="ARBA" id="ARBA00004651"/>
    </source>
</evidence>
<dbReference type="RefSeq" id="WP_052740592.1">
    <property type="nucleotide sequence ID" value="NZ_CAUERS010000079.1"/>
</dbReference>
<evidence type="ECO:0000313" key="10">
    <source>
        <dbReference type="Proteomes" id="UP000034076"/>
    </source>
</evidence>
<feature type="transmembrane region" description="Helical" evidence="8">
    <location>
        <begin position="167"/>
        <end position="188"/>
    </location>
</feature>
<evidence type="ECO:0000256" key="4">
    <source>
        <dbReference type="ARBA" id="ARBA00022519"/>
    </source>
</evidence>
<dbReference type="AlphaFoldDB" id="A0A0M2NHY8"/>
<dbReference type="STRING" id="270498.CHK_2698"/>
<dbReference type="PATRIC" id="fig|270498.16.peg.1754"/>
<evidence type="ECO:0000256" key="6">
    <source>
        <dbReference type="ARBA" id="ARBA00022989"/>
    </source>
</evidence>
<keyword evidence="10" id="KW-1185">Reference proteome</keyword>
<dbReference type="Proteomes" id="UP000034076">
    <property type="component" value="Unassembled WGS sequence"/>
</dbReference>
<organism evidence="9 10">
    <name type="scientific">Christensenella hongkongensis</name>
    <dbReference type="NCBI Taxonomy" id="270498"/>
    <lineage>
        <taxon>Bacteria</taxon>
        <taxon>Bacillati</taxon>
        <taxon>Bacillota</taxon>
        <taxon>Clostridia</taxon>
        <taxon>Christensenellales</taxon>
        <taxon>Christensenellaceae</taxon>
        <taxon>Christensenella</taxon>
    </lineage>
</organism>
<comment type="caution">
    <text evidence="9">The sequence shown here is derived from an EMBL/GenBank/DDBJ whole genome shotgun (WGS) entry which is preliminary data.</text>
</comment>
<keyword evidence="3" id="KW-1003">Cell membrane</keyword>
<dbReference type="OrthoDB" id="9815820at2"/>
<feature type="transmembrane region" description="Helical" evidence="8">
    <location>
        <begin position="298"/>
        <end position="317"/>
    </location>
</feature>
<accession>A0A0M2NHY8</accession>
<keyword evidence="5 8" id="KW-0812">Transmembrane</keyword>
<feature type="transmembrane region" description="Helical" evidence="8">
    <location>
        <begin position="129"/>
        <end position="147"/>
    </location>
</feature>